<dbReference type="Proteomes" id="UP000829196">
    <property type="component" value="Unassembled WGS sequence"/>
</dbReference>
<evidence type="ECO:0000313" key="3">
    <source>
        <dbReference type="EMBL" id="KAI0489038.1"/>
    </source>
</evidence>
<dbReference type="EMBL" id="JAGYWB010000019">
    <property type="protein sequence ID" value="KAI0489038.1"/>
    <property type="molecule type" value="Genomic_DNA"/>
</dbReference>
<dbReference type="GO" id="GO:0005783">
    <property type="term" value="C:endoplasmic reticulum"/>
    <property type="evidence" value="ECO:0007669"/>
    <property type="project" value="TreeGrafter"/>
</dbReference>
<name>A0A8T3A3P0_DENNO</name>
<reference evidence="3" key="1">
    <citation type="journal article" date="2022" name="Front. Genet.">
        <title>Chromosome-Scale Assembly of the Dendrobium nobile Genome Provides Insights Into the Molecular Mechanism of the Biosynthesis of the Medicinal Active Ingredient of Dendrobium.</title>
        <authorList>
            <person name="Xu Q."/>
            <person name="Niu S.-C."/>
            <person name="Li K.-L."/>
            <person name="Zheng P.-J."/>
            <person name="Zhang X.-J."/>
            <person name="Jia Y."/>
            <person name="Liu Y."/>
            <person name="Niu Y.-X."/>
            <person name="Yu L.-H."/>
            <person name="Chen D.-F."/>
            <person name="Zhang G.-Q."/>
        </authorList>
    </citation>
    <scope>NUCLEOTIDE SEQUENCE</scope>
    <source>
        <tissue evidence="3">Leaf</tissue>
    </source>
</reference>
<dbReference type="PANTHER" id="PTHR10291:SF43">
    <property type="entry name" value="DEHYDRODOLICHYL DIPHOSPHATE SYNTHASE COMPLEX SUBUNIT DHDDS"/>
    <property type="match status" value="1"/>
</dbReference>
<dbReference type="AlphaFoldDB" id="A0A8T3A3P0"/>
<dbReference type="Pfam" id="PF01255">
    <property type="entry name" value="Prenyltransf"/>
    <property type="match status" value="1"/>
</dbReference>
<protein>
    <submittedName>
        <fullName evidence="3">Uncharacterized protein</fullName>
    </submittedName>
</protein>
<gene>
    <name evidence="3" type="ORF">KFK09_028879</name>
</gene>
<dbReference type="Gene3D" id="3.40.1180.10">
    <property type="entry name" value="Decaprenyl diphosphate synthase-like"/>
    <property type="match status" value="1"/>
</dbReference>
<dbReference type="GO" id="GO:0016094">
    <property type="term" value="P:polyprenol biosynthetic process"/>
    <property type="evidence" value="ECO:0007669"/>
    <property type="project" value="TreeGrafter"/>
</dbReference>
<sequence length="105" mass="11947">MVWGVRGACEEERGGVTVGGLEKGMYMAGYPKPDLLVRTSGEWRTINFLLWQSGACMLHSPGFLSPEFSLRHLVCAVVQYQHEAEYVRDVRCSLWEFECRGGFRN</sequence>
<dbReference type="PANTHER" id="PTHR10291">
    <property type="entry name" value="DEHYDRODOLICHYL DIPHOSPHATE SYNTHASE FAMILY MEMBER"/>
    <property type="match status" value="1"/>
</dbReference>
<keyword evidence="4" id="KW-1185">Reference proteome</keyword>
<comment type="similarity">
    <text evidence="1">Belongs to the UPP synthase family.</text>
</comment>
<comment type="caution">
    <text evidence="3">The sequence shown here is derived from an EMBL/GenBank/DDBJ whole genome shotgun (WGS) entry which is preliminary data.</text>
</comment>
<dbReference type="InterPro" id="IPR036424">
    <property type="entry name" value="UPP_synth-like_sf"/>
</dbReference>
<evidence type="ECO:0000313" key="4">
    <source>
        <dbReference type="Proteomes" id="UP000829196"/>
    </source>
</evidence>
<dbReference type="InterPro" id="IPR001441">
    <property type="entry name" value="UPP_synth-like"/>
</dbReference>
<keyword evidence="2" id="KW-0808">Transferase</keyword>
<organism evidence="3 4">
    <name type="scientific">Dendrobium nobile</name>
    <name type="common">Orchid</name>
    <dbReference type="NCBI Taxonomy" id="94219"/>
    <lineage>
        <taxon>Eukaryota</taxon>
        <taxon>Viridiplantae</taxon>
        <taxon>Streptophyta</taxon>
        <taxon>Embryophyta</taxon>
        <taxon>Tracheophyta</taxon>
        <taxon>Spermatophyta</taxon>
        <taxon>Magnoliopsida</taxon>
        <taxon>Liliopsida</taxon>
        <taxon>Asparagales</taxon>
        <taxon>Orchidaceae</taxon>
        <taxon>Epidendroideae</taxon>
        <taxon>Malaxideae</taxon>
        <taxon>Dendrobiinae</taxon>
        <taxon>Dendrobium</taxon>
    </lineage>
</organism>
<evidence type="ECO:0000256" key="1">
    <source>
        <dbReference type="ARBA" id="ARBA00005432"/>
    </source>
</evidence>
<accession>A0A8T3A3P0</accession>
<dbReference type="OrthoDB" id="4173905at2759"/>
<evidence type="ECO:0000256" key="2">
    <source>
        <dbReference type="ARBA" id="ARBA00022679"/>
    </source>
</evidence>
<dbReference type="GO" id="GO:0045547">
    <property type="term" value="F:ditrans,polycis-polyprenyl diphosphate synthase [(2E,6E)-farnesyl diphosphate specific] activity"/>
    <property type="evidence" value="ECO:0007669"/>
    <property type="project" value="TreeGrafter"/>
</dbReference>
<dbReference type="SMR" id="A0A8T3A3P0"/>
<dbReference type="SUPFAM" id="SSF64005">
    <property type="entry name" value="Undecaprenyl diphosphate synthase"/>
    <property type="match status" value="1"/>
</dbReference>
<proteinExistence type="inferred from homology"/>